<evidence type="ECO:0000256" key="1">
    <source>
        <dbReference type="ARBA" id="ARBA00023117"/>
    </source>
</evidence>
<dbReference type="PANTHER" id="PTHR45926">
    <property type="entry name" value="OSJNBA0053K19.4 PROTEIN"/>
    <property type="match status" value="1"/>
</dbReference>
<gene>
    <name evidence="5" type="ORF">Fcan01_04156</name>
</gene>
<evidence type="ECO:0000256" key="3">
    <source>
        <dbReference type="SAM" id="MobiDB-lite"/>
    </source>
</evidence>
<protein>
    <submittedName>
        <fullName evidence="5">CREB-binding protein</fullName>
    </submittedName>
</protein>
<sequence length="475" mass="53998">MDNRSTGQSSSKLTKSGNNSTSALMTPPTTPCSSKGIGNNMPKNGRDSSTGSGPRLIVDFSDLTVPVPTTPRSLQPEELRRLFLVSLEKMITLEPESLPFRQPVDPLALGIPDYNDIIRKPMDLQTIRIKMNLLKYTDPWMYVDDVLLMMDNAWVYNRPASRIFHYCEKLSEIFQQEINPTMTRLGYRHGRIHQFNSQTLSCFGRPVCLIPRNATYYNFLRFHLCEKCYSANMQEDGIKLPWQNNVTVDKENFIKLHNDAENSYSPAAEMHRAYQRDAQMSRQLVIREFLKLLSSSTVHPDKKKNVRKMLRLNGQLRSEFVQYFHQETEAYLLTPTEVERIKQQLRIIEEGESSSNQPDVVQKIKQTNSSTSSSDSLDNNNLEDNRRHSRDDQNHAILDVDLEQEEDGDEEEDSETRGSNERRSSSTNNNNNSEGDLDPGRSTSNSHLLTGSGVELESSSGSSNCSTLSSLKSLN</sequence>
<reference evidence="5 6" key="1">
    <citation type="submission" date="2015-12" db="EMBL/GenBank/DDBJ databases">
        <title>The genome of Folsomia candida.</title>
        <authorList>
            <person name="Faddeeva A."/>
            <person name="Derks M.F."/>
            <person name="Anvar Y."/>
            <person name="Smit S."/>
            <person name="Van Straalen N."/>
            <person name="Roelofs D."/>
        </authorList>
    </citation>
    <scope>NUCLEOTIDE SEQUENCE [LARGE SCALE GENOMIC DNA]</scope>
    <source>
        <strain evidence="5 6">VU population</strain>
        <tissue evidence="5">Whole body</tissue>
    </source>
</reference>
<accession>A0A226EU49</accession>
<feature type="compositionally biased region" description="Low complexity" evidence="3">
    <location>
        <begin position="448"/>
        <end position="475"/>
    </location>
</feature>
<dbReference type="Gene3D" id="1.20.920.10">
    <property type="entry name" value="Bromodomain-like"/>
    <property type="match status" value="1"/>
</dbReference>
<dbReference type="SMART" id="SM00297">
    <property type="entry name" value="BROMO"/>
    <property type="match status" value="1"/>
</dbReference>
<dbReference type="OrthoDB" id="784962at2759"/>
<dbReference type="PRINTS" id="PR00503">
    <property type="entry name" value="BROMODOMAIN"/>
</dbReference>
<evidence type="ECO:0000313" key="5">
    <source>
        <dbReference type="EMBL" id="OXA61122.1"/>
    </source>
</evidence>
<comment type="caution">
    <text evidence="5">The sequence shown here is derived from an EMBL/GenBank/DDBJ whole genome shotgun (WGS) entry which is preliminary data.</text>
</comment>
<keyword evidence="1 2" id="KW-0103">Bromodomain</keyword>
<dbReference type="Pfam" id="PF00439">
    <property type="entry name" value="Bromodomain"/>
    <property type="match status" value="1"/>
</dbReference>
<organism evidence="5 6">
    <name type="scientific">Folsomia candida</name>
    <name type="common">Springtail</name>
    <dbReference type="NCBI Taxonomy" id="158441"/>
    <lineage>
        <taxon>Eukaryota</taxon>
        <taxon>Metazoa</taxon>
        <taxon>Ecdysozoa</taxon>
        <taxon>Arthropoda</taxon>
        <taxon>Hexapoda</taxon>
        <taxon>Collembola</taxon>
        <taxon>Entomobryomorpha</taxon>
        <taxon>Isotomoidea</taxon>
        <taxon>Isotomidae</taxon>
        <taxon>Proisotominae</taxon>
        <taxon>Folsomia</taxon>
    </lineage>
</organism>
<dbReference type="Proteomes" id="UP000198287">
    <property type="component" value="Unassembled WGS sequence"/>
</dbReference>
<dbReference type="Gene3D" id="2.10.110.40">
    <property type="match status" value="1"/>
</dbReference>
<dbReference type="InterPro" id="IPR036427">
    <property type="entry name" value="Bromodomain-like_sf"/>
</dbReference>
<dbReference type="EMBL" id="LNIX01000002">
    <property type="protein sequence ID" value="OXA61122.1"/>
    <property type="molecule type" value="Genomic_DNA"/>
</dbReference>
<dbReference type="InterPro" id="IPR038547">
    <property type="entry name" value="RING_CBP-p300_sf"/>
</dbReference>
<dbReference type="Pfam" id="PF06001">
    <property type="entry name" value="RING_CBP-p300"/>
    <property type="match status" value="1"/>
</dbReference>
<evidence type="ECO:0000313" key="6">
    <source>
        <dbReference type="Proteomes" id="UP000198287"/>
    </source>
</evidence>
<feature type="compositionally biased region" description="Low complexity" evidence="3">
    <location>
        <begin position="425"/>
        <end position="434"/>
    </location>
</feature>
<dbReference type="AlphaFoldDB" id="A0A226EU49"/>
<feature type="region of interest" description="Disordered" evidence="3">
    <location>
        <begin position="1"/>
        <end position="55"/>
    </location>
</feature>
<dbReference type="InterPro" id="IPR010303">
    <property type="entry name" value="RING_CBP-p300"/>
</dbReference>
<feature type="region of interest" description="Disordered" evidence="3">
    <location>
        <begin position="349"/>
        <end position="475"/>
    </location>
</feature>
<feature type="compositionally biased region" description="Basic and acidic residues" evidence="3">
    <location>
        <begin position="383"/>
        <end position="394"/>
    </location>
</feature>
<name>A0A226EU49_FOLCA</name>
<dbReference type="STRING" id="158441.A0A226EU49"/>
<dbReference type="PROSITE" id="PS50014">
    <property type="entry name" value="BROMODOMAIN_2"/>
    <property type="match status" value="1"/>
</dbReference>
<feature type="compositionally biased region" description="Basic and acidic residues" evidence="3">
    <location>
        <begin position="415"/>
        <end position="424"/>
    </location>
</feature>
<evidence type="ECO:0000259" key="4">
    <source>
        <dbReference type="PROSITE" id="PS50014"/>
    </source>
</evidence>
<evidence type="ECO:0000256" key="2">
    <source>
        <dbReference type="PROSITE-ProRule" id="PRU00035"/>
    </source>
</evidence>
<feature type="compositionally biased region" description="Low complexity" evidence="3">
    <location>
        <begin position="367"/>
        <end position="382"/>
    </location>
</feature>
<feature type="compositionally biased region" description="Polar residues" evidence="3">
    <location>
        <begin position="1"/>
        <end position="24"/>
    </location>
</feature>
<dbReference type="InterPro" id="IPR001487">
    <property type="entry name" value="Bromodomain"/>
</dbReference>
<keyword evidence="6" id="KW-1185">Reference proteome</keyword>
<proteinExistence type="predicted"/>
<feature type="domain" description="Bromo" evidence="4">
    <location>
        <begin position="92"/>
        <end position="164"/>
    </location>
</feature>
<dbReference type="SUPFAM" id="SSF47370">
    <property type="entry name" value="Bromodomain"/>
    <property type="match status" value="1"/>
</dbReference>
<feature type="compositionally biased region" description="Acidic residues" evidence="3">
    <location>
        <begin position="400"/>
        <end position="414"/>
    </location>
</feature>